<evidence type="ECO:0000313" key="3">
    <source>
        <dbReference type="Proteomes" id="UP000663203"/>
    </source>
</evidence>
<accession>A0A8A2VD37</accession>
<keyword evidence="3" id="KW-1185">Reference proteome</keyword>
<protein>
    <submittedName>
        <fullName evidence="2">Uncharacterized protein</fullName>
    </submittedName>
</protein>
<dbReference type="Proteomes" id="UP000663203">
    <property type="component" value="Chromosome"/>
</dbReference>
<gene>
    <name evidence="2" type="ORF">J0X25_03090</name>
</gene>
<sequence length="105" mass="11197">MSNHPPSPPTPATGGPATAGDDRVVATTTQLSAQVEDSLGLELNADALESLLLELDRGDYVEWVTVTRDGEYVWDLTDSPDRIADAVAAAVMCKIDNWLEARAGE</sequence>
<name>A0A8A2VD37_9EURY</name>
<evidence type="ECO:0000313" key="2">
    <source>
        <dbReference type="EMBL" id="QSW99963.1"/>
    </source>
</evidence>
<proteinExistence type="predicted"/>
<evidence type="ECO:0000256" key="1">
    <source>
        <dbReference type="SAM" id="MobiDB-lite"/>
    </source>
</evidence>
<feature type="compositionally biased region" description="Pro residues" evidence="1">
    <location>
        <begin position="1"/>
        <end position="11"/>
    </location>
</feature>
<dbReference type="KEGG" id="hakz:J0X25_03090"/>
<feature type="region of interest" description="Disordered" evidence="1">
    <location>
        <begin position="1"/>
        <end position="21"/>
    </location>
</feature>
<organism evidence="2 3">
    <name type="scientific">Haloterrigena alkaliphila</name>
    <dbReference type="NCBI Taxonomy" id="2816475"/>
    <lineage>
        <taxon>Archaea</taxon>
        <taxon>Methanobacteriati</taxon>
        <taxon>Methanobacteriota</taxon>
        <taxon>Stenosarchaea group</taxon>
        <taxon>Halobacteria</taxon>
        <taxon>Halobacteriales</taxon>
        <taxon>Natrialbaceae</taxon>
        <taxon>Haloterrigena</taxon>
    </lineage>
</organism>
<dbReference type="EMBL" id="CP071462">
    <property type="protein sequence ID" value="QSW99963.1"/>
    <property type="molecule type" value="Genomic_DNA"/>
</dbReference>
<dbReference type="GeneID" id="63186257"/>
<dbReference type="RefSeq" id="WP_207289567.1">
    <property type="nucleotide sequence ID" value="NZ_CP071462.1"/>
</dbReference>
<reference evidence="2 3" key="1">
    <citation type="submission" date="2021-03" db="EMBL/GenBank/DDBJ databases">
        <title>Haloterrigena longa sp. nov. and Haloterrigena limicola sp. nov., extremely halophilic archaea isolated from a salt lake.</title>
        <authorList>
            <person name="Henglin C."/>
        </authorList>
    </citation>
    <scope>NUCLEOTIDE SEQUENCE [LARGE SCALE GENOMIC DNA]</scope>
    <source>
        <strain evidence="2 3">KZCA68</strain>
    </source>
</reference>
<dbReference type="AlphaFoldDB" id="A0A8A2VD37"/>